<evidence type="ECO:0000313" key="1">
    <source>
        <dbReference type="EMBL" id="CAB4148956.1"/>
    </source>
</evidence>
<dbReference type="EMBL" id="LR796512">
    <property type="protein sequence ID" value="CAB4148956.1"/>
    <property type="molecule type" value="Genomic_DNA"/>
</dbReference>
<gene>
    <name evidence="1" type="ORF">UFOVP531_36</name>
</gene>
<proteinExistence type="predicted"/>
<name>A0A6J5MV52_9CAUD</name>
<protein>
    <submittedName>
        <fullName evidence="1">Uncharacterized protein</fullName>
    </submittedName>
</protein>
<organism evidence="1">
    <name type="scientific">uncultured Caudovirales phage</name>
    <dbReference type="NCBI Taxonomy" id="2100421"/>
    <lineage>
        <taxon>Viruses</taxon>
        <taxon>Duplodnaviria</taxon>
        <taxon>Heunggongvirae</taxon>
        <taxon>Uroviricota</taxon>
        <taxon>Caudoviricetes</taxon>
        <taxon>Peduoviridae</taxon>
        <taxon>Maltschvirus</taxon>
        <taxon>Maltschvirus maltsch</taxon>
    </lineage>
</organism>
<reference evidence="1" key="1">
    <citation type="submission" date="2020-04" db="EMBL/GenBank/DDBJ databases">
        <authorList>
            <person name="Chiriac C."/>
            <person name="Salcher M."/>
            <person name="Ghai R."/>
            <person name="Kavagutti S V."/>
        </authorList>
    </citation>
    <scope>NUCLEOTIDE SEQUENCE</scope>
</reference>
<accession>A0A6J5MV52</accession>
<sequence length="93" mass="10750">MYSDNNKQIEIMALSNTWITANEIYSSNNNTLESKEKITIYRSNGFEAFVIGETETAWLIDDNNGVKCAVKKSTTKNSLFKVNFDYKLRIKKR</sequence>